<feature type="compositionally biased region" description="Low complexity" evidence="2">
    <location>
        <begin position="1"/>
        <end position="17"/>
    </location>
</feature>
<comment type="caution">
    <text evidence="3">The sequence shown here is derived from an EMBL/GenBank/DDBJ whole genome shotgun (WGS) entry which is preliminary data.</text>
</comment>
<feature type="compositionally biased region" description="Pro residues" evidence="2">
    <location>
        <begin position="139"/>
        <end position="155"/>
    </location>
</feature>
<keyword evidence="1" id="KW-0175">Coiled coil</keyword>
<feature type="compositionally biased region" description="Basic residues" evidence="2">
    <location>
        <begin position="72"/>
        <end position="83"/>
    </location>
</feature>
<protein>
    <submittedName>
        <fullName evidence="3">Uncharacterized protein</fullName>
    </submittedName>
</protein>
<gene>
    <name evidence="3" type="ORF">GTA08_BOTSDO12573</name>
</gene>
<feature type="coiled-coil region" evidence="1">
    <location>
        <begin position="318"/>
        <end position="352"/>
    </location>
</feature>
<organism evidence="3 4">
    <name type="scientific">Botryosphaeria dothidea</name>
    <dbReference type="NCBI Taxonomy" id="55169"/>
    <lineage>
        <taxon>Eukaryota</taxon>
        <taxon>Fungi</taxon>
        <taxon>Dikarya</taxon>
        <taxon>Ascomycota</taxon>
        <taxon>Pezizomycotina</taxon>
        <taxon>Dothideomycetes</taxon>
        <taxon>Dothideomycetes incertae sedis</taxon>
        <taxon>Botryosphaeriales</taxon>
        <taxon>Botryosphaeriaceae</taxon>
        <taxon>Botryosphaeria</taxon>
    </lineage>
</organism>
<dbReference type="AlphaFoldDB" id="A0A8H4J347"/>
<evidence type="ECO:0000313" key="4">
    <source>
        <dbReference type="Proteomes" id="UP000572817"/>
    </source>
</evidence>
<feature type="region of interest" description="Disordered" evidence="2">
    <location>
        <begin position="1"/>
        <end position="176"/>
    </location>
</feature>
<reference evidence="3" key="1">
    <citation type="submission" date="2020-04" db="EMBL/GenBank/DDBJ databases">
        <title>Genome Assembly and Annotation of Botryosphaeria dothidea sdau 11-99, a Latent Pathogen of Apple Fruit Ring Rot in China.</title>
        <authorList>
            <person name="Yu C."/>
            <person name="Diao Y."/>
            <person name="Lu Q."/>
            <person name="Zhao J."/>
            <person name="Cui S."/>
            <person name="Peng C."/>
            <person name="He B."/>
            <person name="Liu H."/>
        </authorList>
    </citation>
    <scope>NUCLEOTIDE SEQUENCE [LARGE SCALE GENOMIC DNA]</scope>
    <source>
        <strain evidence="3">Sdau11-99</strain>
    </source>
</reference>
<name>A0A8H4J347_9PEZI</name>
<dbReference type="EMBL" id="WWBZ02000008">
    <property type="protein sequence ID" value="KAF4311881.1"/>
    <property type="molecule type" value="Genomic_DNA"/>
</dbReference>
<accession>A0A8H4J347</accession>
<feature type="compositionally biased region" description="Acidic residues" evidence="2">
    <location>
        <begin position="121"/>
        <end position="136"/>
    </location>
</feature>
<proteinExistence type="predicted"/>
<dbReference type="Proteomes" id="UP000572817">
    <property type="component" value="Unassembled WGS sequence"/>
</dbReference>
<sequence length="355" mass="38140">MEEASPSAESSSTADAAVNLGAGALPRRLGHRLRDYTTEGAMPPPHPVDAAMPIDPALLALDSSDSDFSASQRRRPQRRRARLGRTYAASGRPTSRENPFDRPESRLATPHIASRAAAATADDDDDDDDDGDDDYDSTPPAPPPPPPTDAQPPTIPTTTTTTRSTASKRKGISSLGVTRPTAAVDLWAVEPSDWQRMSVGEQRRAWHVARIMSAAADLGRRAPHPCAQCAATRRKSVAARKTHKALRLEECWVYRDDVVGLSESVQCAACRYSRKGCSFVKDRQRVLSDAAAAAAAAAHPRAEAAVEECVGVVATAAADDDGGEVQELRRELKETRRAVAILARQLAEIRQLLGM</sequence>
<evidence type="ECO:0000313" key="3">
    <source>
        <dbReference type="EMBL" id="KAF4311881.1"/>
    </source>
</evidence>
<evidence type="ECO:0000256" key="1">
    <source>
        <dbReference type="SAM" id="Coils"/>
    </source>
</evidence>
<feature type="compositionally biased region" description="Low complexity" evidence="2">
    <location>
        <begin position="57"/>
        <end position="71"/>
    </location>
</feature>
<feature type="compositionally biased region" description="Basic and acidic residues" evidence="2">
    <location>
        <begin position="94"/>
        <end position="105"/>
    </location>
</feature>
<keyword evidence="4" id="KW-1185">Reference proteome</keyword>
<evidence type="ECO:0000256" key="2">
    <source>
        <dbReference type="SAM" id="MobiDB-lite"/>
    </source>
</evidence>